<evidence type="ECO:0000313" key="1">
    <source>
        <dbReference type="EMBL" id="TGL62305.1"/>
    </source>
</evidence>
<dbReference type="RefSeq" id="WP_135622077.1">
    <property type="nucleotide sequence ID" value="NZ_RQGD01000010.1"/>
</dbReference>
<dbReference type="AlphaFoldDB" id="A0A4R9K7M6"/>
<sequence>MTGKKYLIVGGAGEAGSSAIEFLKANEKDCHIIATTSSHSQIPGADTILHNVKADRQIVLRVKEELEGNRIEPKFDVLIYTPALGEVGYPVIESKPEAIEAALEFSYYPMLNLETTFSPKLSIGYSAFYWLPHTLAFYGTMGYVKKKMDEWAITKPDSRKIIRAGTFFSKSVRGISLVLQRTMKNTKDPDLLKLKEKYANSNQKFQDFFLDYAWKHEREFFSSPKFNSPYRATTRADLGRGLKNVLSNDAPIATVLGDWEWYEKSMPDLPEWFRK</sequence>
<dbReference type="OrthoDB" id="342055at2"/>
<dbReference type="EMBL" id="RQGD01000010">
    <property type="protein sequence ID" value="TGL62305.1"/>
    <property type="molecule type" value="Genomic_DNA"/>
</dbReference>
<dbReference type="Proteomes" id="UP000297693">
    <property type="component" value="Unassembled WGS sequence"/>
</dbReference>
<dbReference type="SUPFAM" id="SSF51735">
    <property type="entry name" value="NAD(P)-binding Rossmann-fold domains"/>
    <property type="match status" value="1"/>
</dbReference>
<evidence type="ECO:0008006" key="3">
    <source>
        <dbReference type="Google" id="ProtNLM"/>
    </source>
</evidence>
<comment type="caution">
    <text evidence="1">The sequence shown here is derived from an EMBL/GenBank/DDBJ whole genome shotgun (WGS) entry which is preliminary data.</text>
</comment>
<gene>
    <name evidence="1" type="ORF">EHQ58_03655</name>
</gene>
<reference evidence="1" key="1">
    <citation type="journal article" date="2019" name="PLoS Negl. Trop. Dis.">
        <title>Revisiting the worldwide diversity of Leptospira species in the environment.</title>
        <authorList>
            <person name="Vincent A.T."/>
            <person name="Schiettekatte O."/>
            <person name="Bourhy P."/>
            <person name="Veyrier F.J."/>
            <person name="Picardeau M."/>
        </authorList>
    </citation>
    <scope>NUCLEOTIDE SEQUENCE [LARGE SCALE GENOMIC DNA]</scope>
    <source>
        <strain evidence="1">201702476</strain>
    </source>
</reference>
<name>A0A4R9K7M6_9LEPT</name>
<proteinExistence type="predicted"/>
<keyword evidence="2" id="KW-1185">Reference proteome</keyword>
<evidence type="ECO:0000313" key="2">
    <source>
        <dbReference type="Proteomes" id="UP000297693"/>
    </source>
</evidence>
<protein>
    <recommendedName>
        <fullName evidence="3">SDR family NAD(P)-dependent oxidoreductase</fullName>
    </recommendedName>
</protein>
<dbReference type="InterPro" id="IPR036291">
    <property type="entry name" value="NAD(P)-bd_dom_sf"/>
</dbReference>
<organism evidence="1 2">
    <name type="scientific">Leptospira ognonensis</name>
    <dbReference type="NCBI Taxonomy" id="2484945"/>
    <lineage>
        <taxon>Bacteria</taxon>
        <taxon>Pseudomonadati</taxon>
        <taxon>Spirochaetota</taxon>
        <taxon>Spirochaetia</taxon>
        <taxon>Leptospirales</taxon>
        <taxon>Leptospiraceae</taxon>
        <taxon>Leptospira</taxon>
    </lineage>
</organism>
<accession>A0A4R9K7M6</accession>